<dbReference type="InterPro" id="IPR012381">
    <property type="entry name" value="EutP_PduV"/>
</dbReference>
<gene>
    <name evidence="2" type="primary">pduV_6</name>
    <name evidence="2" type="ORF">SDC9_77988</name>
</gene>
<dbReference type="GO" id="GO:0006576">
    <property type="term" value="P:biogenic amine metabolic process"/>
    <property type="evidence" value="ECO:0007669"/>
    <property type="project" value="InterPro"/>
</dbReference>
<sequence length="149" mass="16234">MSMGAGRIIMLMGPVSCGKTTLCQHMNGELIRYEKTQTIRVVGNTIDTPGEYLENRSLVHALIVTAADADLILFLQDATSVRCWFSPGQAGMFACPVVGVVTKTDLVGPIEIENAKKLLEYAGVQRIFAVSSIENTGIDELLSFLEQRI</sequence>
<dbReference type="EMBL" id="VSSQ01006071">
    <property type="protein sequence ID" value="MPM31433.1"/>
    <property type="molecule type" value="Genomic_DNA"/>
</dbReference>
<dbReference type="PANTHER" id="PTHR40453:SF1">
    <property type="entry name" value="PROTEIN YOEF"/>
    <property type="match status" value="1"/>
</dbReference>
<reference evidence="2" key="1">
    <citation type="submission" date="2019-08" db="EMBL/GenBank/DDBJ databases">
        <authorList>
            <person name="Kucharzyk K."/>
            <person name="Murdoch R.W."/>
            <person name="Higgins S."/>
            <person name="Loffler F."/>
        </authorList>
    </citation>
    <scope>NUCLEOTIDE SEQUENCE</scope>
</reference>
<dbReference type="CDD" id="cd00882">
    <property type="entry name" value="Ras_like_GTPase"/>
    <property type="match status" value="1"/>
</dbReference>
<organism evidence="2">
    <name type="scientific">bioreactor metagenome</name>
    <dbReference type="NCBI Taxonomy" id="1076179"/>
    <lineage>
        <taxon>unclassified sequences</taxon>
        <taxon>metagenomes</taxon>
        <taxon>ecological metagenomes</taxon>
    </lineage>
</organism>
<dbReference type="InterPro" id="IPR027417">
    <property type="entry name" value="P-loop_NTPase"/>
</dbReference>
<dbReference type="PIRSF" id="PIRSF036409">
    <property type="entry name" value="EutP_PduV"/>
    <property type="match status" value="1"/>
</dbReference>
<evidence type="ECO:0000259" key="1">
    <source>
        <dbReference type="SMART" id="SM00382"/>
    </source>
</evidence>
<dbReference type="InterPro" id="IPR003593">
    <property type="entry name" value="AAA+_ATPase"/>
</dbReference>
<dbReference type="NCBIfam" id="TIGR02528">
    <property type="entry name" value="EutP"/>
    <property type="match status" value="1"/>
</dbReference>
<proteinExistence type="predicted"/>
<dbReference type="SMART" id="SM00382">
    <property type="entry name" value="AAA"/>
    <property type="match status" value="1"/>
</dbReference>
<dbReference type="PANTHER" id="PTHR40453">
    <property type="entry name" value="PROTEIN YOEF"/>
    <property type="match status" value="1"/>
</dbReference>
<dbReference type="GO" id="GO:0005524">
    <property type="term" value="F:ATP binding"/>
    <property type="evidence" value="ECO:0007669"/>
    <property type="project" value="InterPro"/>
</dbReference>
<dbReference type="SUPFAM" id="SSF52540">
    <property type="entry name" value="P-loop containing nucleoside triphosphate hydrolases"/>
    <property type="match status" value="1"/>
</dbReference>
<feature type="domain" description="AAA+ ATPase" evidence="1">
    <location>
        <begin position="5"/>
        <end position="134"/>
    </location>
</feature>
<protein>
    <submittedName>
        <fullName evidence="2">Propanediol utilization protein PduV</fullName>
    </submittedName>
</protein>
<accession>A0A644YY88</accession>
<dbReference type="AlphaFoldDB" id="A0A644YY88"/>
<comment type="caution">
    <text evidence="2">The sequence shown here is derived from an EMBL/GenBank/DDBJ whole genome shotgun (WGS) entry which is preliminary data.</text>
</comment>
<dbReference type="Pfam" id="PF10662">
    <property type="entry name" value="PduV-EutP"/>
    <property type="match status" value="1"/>
</dbReference>
<evidence type="ECO:0000313" key="2">
    <source>
        <dbReference type="EMBL" id="MPM31433.1"/>
    </source>
</evidence>
<dbReference type="Gene3D" id="3.40.50.300">
    <property type="entry name" value="P-loop containing nucleotide triphosphate hydrolases"/>
    <property type="match status" value="1"/>
</dbReference>
<name>A0A644YY88_9ZZZZ</name>